<reference evidence="1" key="1">
    <citation type="submission" date="2020-03" db="EMBL/GenBank/DDBJ databases">
        <title>The deep terrestrial virosphere.</title>
        <authorList>
            <person name="Holmfeldt K."/>
            <person name="Nilsson E."/>
            <person name="Simone D."/>
            <person name="Lopez-Fernandez M."/>
            <person name="Wu X."/>
            <person name="de Brujin I."/>
            <person name="Lundin D."/>
            <person name="Andersson A."/>
            <person name="Bertilsson S."/>
            <person name="Dopson M."/>
        </authorList>
    </citation>
    <scope>NUCLEOTIDE SEQUENCE</scope>
    <source>
        <strain evidence="1">MM415B01910</strain>
    </source>
</reference>
<accession>A0A6M3IF98</accession>
<protein>
    <submittedName>
        <fullName evidence="1">Uncharacterized protein</fullName>
    </submittedName>
</protein>
<gene>
    <name evidence="1" type="ORF">MM415B01910_0003</name>
</gene>
<dbReference type="AlphaFoldDB" id="A0A6M3IF98"/>
<organism evidence="1">
    <name type="scientific">viral metagenome</name>
    <dbReference type="NCBI Taxonomy" id="1070528"/>
    <lineage>
        <taxon>unclassified sequences</taxon>
        <taxon>metagenomes</taxon>
        <taxon>organismal metagenomes</taxon>
    </lineage>
</organism>
<evidence type="ECO:0000313" key="1">
    <source>
        <dbReference type="EMBL" id="QJA56170.1"/>
    </source>
</evidence>
<proteinExistence type="predicted"/>
<sequence length="73" mass="7864">MAIAYVSPHLAQTRTGDPHPLMAPPGLSVVYISIQYPPSHILSPSYMVVGDFFLVGLEIPHKPGDGVMDGVFM</sequence>
<name>A0A6M3IF98_9ZZZZ</name>
<dbReference type="EMBL" id="MT141204">
    <property type="protein sequence ID" value="QJA56170.1"/>
    <property type="molecule type" value="Genomic_DNA"/>
</dbReference>